<dbReference type="SMART" id="SM00164">
    <property type="entry name" value="TBC"/>
    <property type="match status" value="1"/>
</dbReference>
<dbReference type="Pfam" id="PF11830">
    <property type="entry name" value="DUF3350"/>
    <property type="match status" value="1"/>
</dbReference>
<protein>
    <submittedName>
        <fullName evidence="7">TBC1 domain family, member 4</fullName>
    </submittedName>
</protein>
<feature type="region of interest" description="Disordered" evidence="4">
    <location>
        <begin position="397"/>
        <end position="416"/>
    </location>
</feature>
<dbReference type="Gene3D" id="1.10.472.80">
    <property type="entry name" value="Ypt/Rab-GAP domain of gyp1p, domain 3"/>
    <property type="match status" value="1"/>
</dbReference>
<evidence type="ECO:0000256" key="2">
    <source>
        <dbReference type="ARBA" id="ARBA00022553"/>
    </source>
</evidence>
<feature type="compositionally biased region" description="Pro residues" evidence="4">
    <location>
        <begin position="470"/>
        <end position="479"/>
    </location>
</feature>
<evidence type="ECO:0000256" key="3">
    <source>
        <dbReference type="SAM" id="Coils"/>
    </source>
</evidence>
<dbReference type="FunFam" id="1.10.8.270:FF:000001">
    <property type="entry name" value="TBC1 domain family member 1"/>
    <property type="match status" value="1"/>
</dbReference>
<sequence length="1030" mass="116502">MSILNYSVCFPLTNYCNNYIYISVISQFTLSSLSPLFPFPSSHFSLHILHISLSSLPLQVPEVISSIRAVSKSALKEDSKPKRDTEEAFYNSQKFEVLYCGKVTIGHKKAPSTLIDDCINKFRQHELERNAVEGLEGIDSFLCLPGKIMSNSPSLGSLRGSFPECILEDSGFEEQQEFRTRCSSLAGSLQRRPLEGALKAAPARRRHASAPNNVQPSDADKNRTMLFQVGRFEVNLISPDSKTVVLEKRFKDISSCSQGINKTDHFGFIFRDPGETGPGQYVCYVFQCASESLVDEVMLTLKQAFSTAAALQSAKTQVKLCEACPMHDLHKLCERIEGLYPPRAKLAIQKYLSQLTDNEQVDIFERVQRMKPVSDQEENELVILHLRQLCGTKQKSHLHIGEKTPNTTTAPADSTAATGGRFKLDILKNKAKSSLTSSLENIFSRGANQMRGRLGSMGGSFERADDSPGDSPPGTPPGFPDDDPDALQFRRRAHTFSHLPVKKLFLFGFSWWFNHSPICRPGDSVDYNGEGRKRTLSGCSSDSVSAPLNIRKVSWRQKIFLRVASPMNKPTSMQHPDHCDVMDLLPLSPRSFDPSLDPLASLLTTSGDTFTGKRPKRTAVHYRALWKTAIHQQILLLRMEKENQRLEGVPKGRRGEVWLLFSQQHRLRHRLPPGRHAPDTPYQDLLKQLTAQQHSILVDLGRTFPTHQYFSAQLGAGQLSLYNLLKAYSLLDTEVGYCQGISFVAGILLLHMSEDQAFDMLKFLMYDLGFRRQYRPDMTSLQIQMYQLSRLLHDYHRELYNHLEEHEICPSLYAAPWFLTLFASQFPLGFVARIFDILFAQGSEVIFKVALCLLSSHEGEIVECDSFETIVDYLKTTIPNLTHTQMEETISKVLDMDISKQLHAYEVEYHVLQDETVDAVLQSNDSDRLDKLEKTNNQLKKQNMDLLEKLQAARQKIQSLEATVENFLSRESKMKHMIRSLEQERQSYQKTIERMRSCLPPDALADVEMTHMVKPAQGPNGKAKPTAKKP</sequence>
<accession>A0A8C7W369</accession>
<reference evidence="7" key="3">
    <citation type="submission" date="2025-09" db="UniProtKB">
        <authorList>
            <consortium name="Ensembl"/>
        </authorList>
    </citation>
    <scope>IDENTIFICATION</scope>
</reference>
<evidence type="ECO:0000259" key="5">
    <source>
        <dbReference type="PROSITE" id="PS01179"/>
    </source>
</evidence>
<keyword evidence="3" id="KW-0175">Coiled coil</keyword>
<dbReference type="GeneTree" id="ENSGT00940000158486"/>
<dbReference type="SMART" id="SM00462">
    <property type="entry name" value="PTB"/>
    <property type="match status" value="1"/>
</dbReference>
<dbReference type="FunFam" id="2.30.29.30:FF:000076">
    <property type="entry name" value="TBC1 domain family member 4 isoform X1"/>
    <property type="match status" value="1"/>
</dbReference>
<reference evidence="7" key="1">
    <citation type="submission" date="2020-07" db="EMBL/GenBank/DDBJ databases">
        <title>A long reads based de novo assembly of the rainbow trout Arlee double haploid line genome.</title>
        <authorList>
            <person name="Gao G."/>
            <person name="Palti Y."/>
        </authorList>
    </citation>
    <scope>NUCLEOTIDE SEQUENCE [LARGE SCALE GENOMIC DNA]</scope>
</reference>
<reference evidence="7" key="2">
    <citation type="submission" date="2025-08" db="UniProtKB">
        <authorList>
            <consortium name="Ensembl"/>
        </authorList>
    </citation>
    <scope>IDENTIFICATION</scope>
</reference>
<dbReference type="Pfam" id="PF00566">
    <property type="entry name" value="RabGAP-TBC"/>
    <property type="match status" value="1"/>
</dbReference>
<dbReference type="Gene3D" id="1.10.10.2750">
    <property type="match status" value="1"/>
</dbReference>
<dbReference type="CDD" id="cd01269">
    <property type="entry name" value="PTB_TBC1D1_like"/>
    <property type="match status" value="1"/>
</dbReference>
<dbReference type="SUPFAM" id="SSF50729">
    <property type="entry name" value="PH domain-like"/>
    <property type="match status" value="1"/>
</dbReference>
<dbReference type="Ensembl" id="ENSOMYT00000076677.2">
    <property type="protein sequence ID" value="ENSOMYP00000070435.2"/>
    <property type="gene ID" value="ENSOMYG00000029634.2"/>
</dbReference>
<dbReference type="SUPFAM" id="SSF47923">
    <property type="entry name" value="Ypt/Rab-GAP domain of gyp1p"/>
    <property type="match status" value="2"/>
</dbReference>
<evidence type="ECO:0000256" key="1">
    <source>
        <dbReference type="ARBA" id="ARBA00022468"/>
    </source>
</evidence>
<feature type="domain" description="PID" evidence="5">
    <location>
        <begin position="234"/>
        <end position="306"/>
    </location>
</feature>
<organism evidence="7 8">
    <name type="scientific">Oncorhynchus mykiss</name>
    <name type="common">Rainbow trout</name>
    <name type="synonym">Salmo gairdneri</name>
    <dbReference type="NCBI Taxonomy" id="8022"/>
    <lineage>
        <taxon>Eukaryota</taxon>
        <taxon>Metazoa</taxon>
        <taxon>Chordata</taxon>
        <taxon>Craniata</taxon>
        <taxon>Vertebrata</taxon>
        <taxon>Euteleostomi</taxon>
        <taxon>Actinopterygii</taxon>
        <taxon>Neopterygii</taxon>
        <taxon>Teleostei</taxon>
        <taxon>Protacanthopterygii</taxon>
        <taxon>Salmoniformes</taxon>
        <taxon>Salmonidae</taxon>
        <taxon>Salmoninae</taxon>
        <taxon>Oncorhynchus</taxon>
    </lineage>
</organism>
<dbReference type="PROSITE" id="PS01179">
    <property type="entry name" value="PID"/>
    <property type="match status" value="1"/>
</dbReference>
<dbReference type="Gene3D" id="2.30.29.30">
    <property type="entry name" value="Pleckstrin-homology domain (PH domain)/Phosphotyrosine-binding domain (PTB)"/>
    <property type="match status" value="1"/>
</dbReference>
<dbReference type="InterPro" id="IPR000195">
    <property type="entry name" value="Rab-GAP-TBC_dom"/>
</dbReference>
<proteinExistence type="predicted"/>
<dbReference type="Gene3D" id="1.10.8.270">
    <property type="entry name" value="putative rabgap domain of human tbc1 domain family member 14 like domains"/>
    <property type="match status" value="1"/>
</dbReference>
<dbReference type="InterPro" id="IPR021785">
    <property type="entry name" value="DUF3350"/>
</dbReference>
<dbReference type="InterPro" id="IPR050302">
    <property type="entry name" value="Rab_GAP_TBC_domain"/>
</dbReference>
<feature type="compositionally biased region" description="Low complexity" evidence="4">
    <location>
        <begin position="404"/>
        <end position="416"/>
    </location>
</feature>
<feature type="region of interest" description="Disordered" evidence="4">
    <location>
        <begin position="453"/>
        <end position="486"/>
    </location>
</feature>
<dbReference type="AlphaFoldDB" id="A0A8C7W369"/>
<dbReference type="FunFam" id="1.10.472.80:FF:000003">
    <property type="entry name" value="Putative TBC1 domain family member 1"/>
    <property type="match status" value="1"/>
</dbReference>
<keyword evidence="8" id="KW-1185">Reference proteome</keyword>
<name>A0A8C7W369_ONCMY</name>
<dbReference type="GO" id="GO:0005096">
    <property type="term" value="F:GTPase activator activity"/>
    <property type="evidence" value="ECO:0007669"/>
    <property type="project" value="UniProtKB-KW"/>
</dbReference>
<dbReference type="Proteomes" id="UP000694395">
    <property type="component" value="Chromosome 22"/>
</dbReference>
<dbReference type="Pfam" id="PF00640">
    <property type="entry name" value="PID"/>
    <property type="match status" value="1"/>
</dbReference>
<feature type="domain" description="Rab-GAP TBC" evidence="6">
    <location>
        <begin position="648"/>
        <end position="842"/>
    </location>
</feature>
<dbReference type="GO" id="GO:0005737">
    <property type="term" value="C:cytoplasm"/>
    <property type="evidence" value="ECO:0007669"/>
    <property type="project" value="UniProtKB-ARBA"/>
</dbReference>
<keyword evidence="2" id="KW-0597">Phosphoprotein</keyword>
<dbReference type="InterPro" id="IPR006020">
    <property type="entry name" value="PTB/PI_dom"/>
</dbReference>
<dbReference type="InterPro" id="IPR035969">
    <property type="entry name" value="Rab-GAP_TBC_sf"/>
</dbReference>
<dbReference type="PANTHER" id="PTHR47219:SF14">
    <property type="entry name" value="TBC1 DOMAIN FAMILY MEMBER 4"/>
    <property type="match status" value="1"/>
</dbReference>
<dbReference type="InterPro" id="IPR011993">
    <property type="entry name" value="PH-like_dom_sf"/>
</dbReference>
<evidence type="ECO:0000313" key="8">
    <source>
        <dbReference type="Proteomes" id="UP000694395"/>
    </source>
</evidence>
<evidence type="ECO:0000259" key="6">
    <source>
        <dbReference type="PROSITE" id="PS50086"/>
    </source>
</evidence>
<feature type="coiled-coil region" evidence="3">
    <location>
        <begin position="922"/>
        <end position="998"/>
    </location>
</feature>
<feature type="region of interest" description="Disordered" evidence="4">
    <location>
        <begin position="200"/>
        <end position="219"/>
    </location>
</feature>
<dbReference type="PANTHER" id="PTHR47219">
    <property type="entry name" value="RAB GTPASE-ACTIVATING PROTEIN 1-LIKE"/>
    <property type="match status" value="1"/>
</dbReference>
<evidence type="ECO:0000256" key="4">
    <source>
        <dbReference type="SAM" id="MobiDB-lite"/>
    </source>
</evidence>
<evidence type="ECO:0000313" key="7">
    <source>
        <dbReference type="Ensembl" id="ENSOMYP00000070435.2"/>
    </source>
</evidence>
<keyword evidence="1" id="KW-0343">GTPase activation</keyword>
<dbReference type="PROSITE" id="PS50086">
    <property type="entry name" value="TBC_RABGAP"/>
    <property type="match status" value="1"/>
</dbReference>